<evidence type="ECO:0000256" key="2">
    <source>
        <dbReference type="ARBA" id="ARBA00008420"/>
    </source>
</evidence>
<gene>
    <name evidence="10" type="ORF">C6571_13080</name>
</gene>
<keyword evidence="4 9" id="KW-0808">Transferase</keyword>
<evidence type="ECO:0000256" key="8">
    <source>
        <dbReference type="ARBA" id="ARBA00048090"/>
    </source>
</evidence>
<evidence type="ECO:0000256" key="7">
    <source>
        <dbReference type="ARBA" id="ARBA00022840"/>
    </source>
</evidence>
<evidence type="ECO:0000256" key="3">
    <source>
        <dbReference type="ARBA" id="ARBA00012054"/>
    </source>
</evidence>
<dbReference type="PANTHER" id="PTHR43442">
    <property type="entry name" value="GLUCONOKINASE-RELATED"/>
    <property type="match status" value="1"/>
</dbReference>
<dbReference type="Gene3D" id="3.40.50.300">
    <property type="entry name" value="P-loop containing nucleotide triphosphate hydrolases"/>
    <property type="match status" value="1"/>
</dbReference>
<dbReference type="Pfam" id="PF13671">
    <property type="entry name" value="AAA_33"/>
    <property type="match status" value="1"/>
</dbReference>
<comment type="similarity">
    <text evidence="2 9">Belongs to the gluconokinase GntK/GntV family.</text>
</comment>
<dbReference type="KEGG" id="simp:C6571_13080"/>
<keyword evidence="6 9" id="KW-0418">Kinase</keyword>
<evidence type="ECO:0000256" key="1">
    <source>
        <dbReference type="ARBA" id="ARBA00004761"/>
    </source>
</evidence>
<keyword evidence="11" id="KW-1185">Reference proteome</keyword>
<evidence type="ECO:0000256" key="4">
    <source>
        <dbReference type="ARBA" id="ARBA00022679"/>
    </source>
</evidence>
<name>A0A2S0N2E7_9BURK</name>
<evidence type="ECO:0000256" key="5">
    <source>
        <dbReference type="ARBA" id="ARBA00022741"/>
    </source>
</evidence>
<dbReference type="GO" id="GO:0005737">
    <property type="term" value="C:cytoplasm"/>
    <property type="evidence" value="ECO:0007669"/>
    <property type="project" value="TreeGrafter"/>
</dbReference>
<evidence type="ECO:0000313" key="10">
    <source>
        <dbReference type="EMBL" id="AVO42093.1"/>
    </source>
</evidence>
<dbReference type="NCBIfam" id="TIGR01313">
    <property type="entry name" value="therm_gnt_kin"/>
    <property type="match status" value="1"/>
</dbReference>
<comment type="pathway">
    <text evidence="1">Carbohydrate acid metabolism.</text>
</comment>
<dbReference type="OrthoDB" id="9795716at2"/>
<dbReference type="EMBL" id="CP027669">
    <property type="protein sequence ID" value="AVO42093.1"/>
    <property type="molecule type" value="Genomic_DNA"/>
</dbReference>
<comment type="catalytic activity">
    <reaction evidence="8 9">
        <text>D-gluconate + ATP = 6-phospho-D-gluconate + ADP + H(+)</text>
        <dbReference type="Rhea" id="RHEA:19433"/>
        <dbReference type="ChEBI" id="CHEBI:15378"/>
        <dbReference type="ChEBI" id="CHEBI:18391"/>
        <dbReference type="ChEBI" id="CHEBI:30616"/>
        <dbReference type="ChEBI" id="CHEBI:58759"/>
        <dbReference type="ChEBI" id="CHEBI:456216"/>
        <dbReference type="EC" id="2.7.1.12"/>
    </reaction>
</comment>
<dbReference type="EC" id="2.7.1.12" evidence="3 9"/>
<dbReference type="GO" id="GO:0005524">
    <property type="term" value="F:ATP binding"/>
    <property type="evidence" value="ECO:0007669"/>
    <property type="project" value="UniProtKB-KW"/>
</dbReference>
<dbReference type="InterPro" id="IPR027417">
    <property type="entry name" value="P-loop_NTPase"/>
</dbReference>
<organism evidence="10 11">
    <name type="scientific">Simplicispira suum</name>
    <dbReference type="NCBI Taxonomy" id="2109915"/>
    <lineage>
        <taxon>Bacteria</taxon>
        <taxon>Pseudomonadati</taxon>
        <taxon>Pseudomonadota</taxon>
        <taxon>Betaproteobacteria</taxon>
        <taxon>Burkholderiales</taxon>
        <taxon>Comamonadaceae</taxon>
        <taxon>Simplicispira</taxon>
    </lineage>
</organism>
<evidence type="ECO:0000256" key="6">
    <source>
        <dbReference type="ARBA" id="ARBA00022777"/>
    </source>
</evidence>
<dbReference type="CDD" id="cd02021">
    <property type="entry name" value="GntK"/>
    <property type="match status" value="1"/>
</dbReference>
<proteinExistence type="inferred from homology"/>
<dbReference type="GO" id="GO:0005975">
    <property type="term" value="P:carbohydrate metabolic process"/>
    <property type="evidence" value="ECO:0007669"/>
    <property type="project" value="InterPro"/>
</dbReference>
<dbReference type="InterPro" id="IPR006001">
    <property type="entry name" value="Therm_gnt_kin"/>
</dbReference>
<evidence type="ECO:0000313" key="11">
    <source>
        <dbReference type="Proteomes" id="UP000239326"/>
    </source>
</evidence>
<evidence type="ECO:0000256" key="9">
    <source>
        <dbReference type="RuleBase" id="RU363066"/>
    </source>
</evidence>
<keyword evidence="5 9" id="KW-0547">Nucleotide-binding</keyword>
<accession>A0A2S0N2E7</accession>
<sequence length="160" mass="16945">MGVAGCGKSSLGEACAQRLGLRLLEGDAFHSPANLEKMQSGVPLSDADRAAWLALLARKLAQPGASLVLTCSALRRSYRDTLRAGSPGLRFVFLQLSESEARKRVAARRGHVFPASLVASQFETLENPLGEPGVLVLDATRPLSDLCDAVCAWLVASVEA</sequence>
<protein>
    <recommendedName>
        <fullName evidence="3 9">Gluconokinase</fullName>
        <ecNumber evidence="3 9">2.7.1.12</ecNumber>
    </recommendedName>
</protein>
<keyword evidence="7 9" id="KW-0067">ATP-binding</keyword>
<reference evidence="10 11" key="1">
    <citation type="submission" date="2018-03" db="EMBL/GenBank/DDBJ databases">
        <title>Genome sequencing of Simplicispira sp.</title>
        <authorList>
            <person name="Kim S.-J."/>
            <person name="Heo J."/>
            <person name="Kwon S.-W."/>
        </authorList>
    </citation>
    <scope>NUCLEOTIDE SEQUENCE [LARGE SCALE GENOMIC DNA]</scope>
    <source>
        <strain evidence="10 11">SC1-8</strain>
    </source>
</reference>
<dbReference type="SUPFAM" id="SSF52540">
    <property type="entry name" value="P-loop containing nucleoside triphosphate hydrolases"/>
    <property type="match status" value="1"/>
</dbReference>
<dbReference type="Proteomes" id="UP000239326">
    <property type="component" value="Chromosome"/>
</dbReference>
<dbReference type="PANTHER" id="PTHR43442:SF3">
    <property type="entry name" value="GLUCONOKINASE-RELATED"/>
    <property type="match status" value="1"/>
</dbReference>
<dbReference type="AlphaFoldDB" id="A0A2S0N2E7"/>
<dbReference type="GO" id="GO:0046316">
    <property type="term" value="F:gluconokinase activity"/>
    <property type="evidence" value="ECO:0007669"/>
    <property type="project" value="UniProtKB-EC"/>
</dbReference>